<keyword evidence="2" id="KW-1003">Cell membrane</keyword>
<feature type="domain" description="DUF202" evidence="7">
    <location>
        <begin position="17"/>
        <end position="91"/>
    </location>
</feature>
<gene>
    <name evidence="8" type="ORF">GF068_35085</name>
</gene>
<dbReference type="GO" id="GO:0005886">
    <property type="term" value="C:plasma membrane"/>
    <property type="evidence" value="ECO:0007669"/>
    <property type="project" value="UniProtKB-SubCell"/>
</dbReference>
<evidence type="ECO:0000256" key="2">
    <source>
        <dbReference type="ARBA" id="ARBA00022475"/>
    </source>
</evidence>
<feature type="transmembrane region" description="Helical" evidence="6">
    <location>
        <begin position="23"/>
        <end position="47"/>
    </location>
</feature>
<keyword evidence="3 6" id="KW-0812">Transmembrane</keyword>
<evidence type="ECO:0000256" key="6">
    <source>
        <dbReference type="SAM" id="Phobius"/>
    </source>
</evidence>
<organism evidence="8 9">
    <name type="scientific">Polyangium spumosum</name>
    <dbReference type="NCBI Taxonomy" id="889282"/>
    <lineage>
        <taxon>Bacteria</taxon>
        <taxon>Pseudomonadati</taxon>
        <taxon>Myxococcota</taxon>
        <taxon>Polyangia</taxon>
        <taxon>Polyangiales</taxon>
        <taxon>Polyangiaceae</taxon>
        <taxon>Polyangium</taxon>
    </lineage>
</organism>
<dbReference type="InterPro" id="IPR052053">
    <property type="entry name" value="IM_YidH-like"/>
</dbReference>
<dbReference type="AlphaFoldDB" id="A0A6N7Q4B5"/>
<reference evidence="8 9" key="1">
    <citation type="submission" date="2019-10" db="EMBL/GenBank/DDBJ databases">
        <title>A soil myxobacterium in the family Polyangiaceae.</title>
        <authorList>
            <person name="Li Y."/>
            <person name="Wang J."/>
        </authorList>
    </citation>
    <scope>NUCLEOTIDE SEQUENCE [LARGE SCALE GENOMIC DNA]</scope>
    <source>
        <strain evidence="8 9">DSM 14734</strain>
    </source>
</reference>
<dbReference type="InterPro" id="IPR003807">
    <property type="entry name" value="DUF202"/>
</dbReference>
<evidence type="ECO:0000259" key="7">
    <source>
        <dbReference type="Pfam" id="PF02656"/>
    </source>
</evidence>
<evidence type="ECO:0000256" key="1">
    <source>
        <dbReference type="ARBA" id="ARBA00004651"/>
    </source>
</evidence>
<evidence type="ECO:0000256" key="4">
    <source>
        <dbReference type="ARBA" id="ARBA00022989"/>
    </source>
</evidence>
<dbReference type="EMBL" id="WJIE01000015">
    <property type="protein sequence ID" value="MRG97114.1"/>
    <property type="molecule type" value="Genomic_DNA"/>
</dbReference>
<evidence type="ECO:0000313" key="8">
    <source>
        <dbReference type="EMBL" id="MRG97114.1"/>
    </source>
</evidence>
<dbReference type="Pfam" id="PF02656">
    <property type="entry name" value="DUF202"/>
    <property type="match status" value="1"/>
</dbReference>
<name>A0A6N7Q4B5_9BACT</name>
<dbReference type="PANTHER" id="PTHR34187:SF2">
    <property type="entry name" value="DUF202 DOMAIN-CONTAINING PROTEIN"/>
    <property type="match status" value="1"/>
</dbReference>
<keyword evidence="5 6" id="KW-0472">Membrane</keyword>
<accession>A0A6N7Q4B5</accession>
<evidence type="ECO:0000256" key="3">
    <source>
        <dbReference type="ARBA" id="ARBA00022692"/>
    </source>
</evidence>
<evidence type="ECO:0000256" key="5">
    <source>
        <dbReference type="ARBA" id="ARBA00023136"/>
    </source>
</evidence>
<keyword evidence="9" id="KW-1185">Reference proteome</keyword>
<dbReference type="PANTHER" id="PTHR34187">
    <property type="entry name" value="FGR18P"/>
    <property type="match status" value="1"/>
</dbReference>
<sequence>MPEPRPTRSDYDLRIPMAAERTLLAWLRTGLALMGFGFVVAKFGIFLRELAASRGLLPSPSPSVVTSQWLGTTLVLLGVLVNVIAALQHARFIERYNSGETPRAHPASMGVVLSVGLALLGVGVAVYLLRLQ</sequence>
<proteinExistence type="predicted"/>
<feature type="transmembrane region" description="Helical" evidence="6">
    <location>
        <begin position="67"/>
        <end position="87"/>
    </location>
</feature>
<comment type="subcellular location">
    <subcellularLocation>
        <location evidence="1">Cell membrane</location>
        <topology evidence="1">Multi-pass membrane protein</topology>
    </subcellularLocation>
</comment>
<feature type="transmembrane region" description="Helical" evidence="6">
    <location>
        <begin position="107"/>
        <end position="129"/>
    </location>
</feature>
<dbReference type="Proteomes" id="UP000440224">
    <property type="component" value="Unassembled WGS sequence"/>
</dbReference>
<comment type="caution">
    <text evidence="8">The sequence shown here is derived from an EMBL/GenBank/DDBJ whole genome shotgun (WGS) entry which is preliminary data.</text>
</comment>
<dbReference type="OrthoDB" id="582337at2"/>
<evidence type="ECO:0000313" key="9">
    <source>
        <dbReference type="Proteomes" id="UP000440224"/>
    </source>
</evidence>
<keyword evidence="4 6" id="KW-1133">Transmembrane helix</keyword>
<protein>
    <submittedName>
        <fullName evidence="8">DUF202 domain-containing protein</fullName>
    </submittedName>
</protein>